<dbReference type="GO" id="GO:0030286">
    <property type="term" value="C:dynein complex"/>
    <property type="evidence" value="ECO:0007669"/>
    <property type="project" value="InterPro"/>
</dbReference>
<dbReference type="GO" id="GO:0045505">
    <property type="term" value="F:dynein intermediate chain binding"/>
    <property type="evidence" value="ECO:0007669"/>
    <property type="project" value="InterPro"/>
</dbReference>
<reference evidence="3 4" key="1">
    <citation type="submission" date="2018-08" db="EMBL/GenBank/DDBJ databases">
        <title>Genomic investigation of the strawberry pathogen Phytophthora fragariae indicates pathogenicity is determined by transcriptional variation in three key races.</title>
        <authorList>
            <person name="Adams T.M."/>
            <person name="Armitage A.D."/>
            <person name="Sobczyk M.K."/>
            <person name="Bates H.J."/>
            <person name="Dunwell J.M."/>
            <person name="Nellist C.F."/>
            <person name="Harrison R.J."/>
        </authorList>
    </citation>
    <scope>NUCLEOTIDE SEQUENCE [LARGE SCALE GENOMIC DNA]</scope>
    <source>
        <strain evidence="3 4">NOV-5</strain>
    </source>
</reference>
<gene>
    <name evidence="3" type="ORF">PF006_g26192</name>
</gene>
<dbReference type="EMBL" id="QXGA01003241">
    <property type="protein sequence ID" value="KAE9085703.1"/>
    <property type="molecule type" value="Genomic_DNA"/>
</dbReference>
<feature type="compositionally biased region" description="Low complexity" evidence="1">
    <location>
        <begin position="74"/>
        <end position="88"/>
    </location>
</feature>
<dbReference type="GO" id="GO:0051959">
    <property type="term" value="F:dynein light intermediate chain binding"/>
    <property type="evidence" value="ECO:0007669"/>
    <property type="project" value="InterPro"/>
</dbReference>
<protein>
    <recommendedName>
        <fullName evidence="2">Dynein heavy chain hydrolytic ATP-binding dynein motor region domain-containing protein</fullName>
    </recommendedName>
</protein>
<dbReference type="GO" id="GO:0007018">
    <property type="term" value="P:microtubule-based movement"/>
    <property type="evidence" value="ECO:0007669"/>
    <property type="project" value="InterPro"/>
</dbReference>
<dbReference type="Gene3D" id="1.10.8.710">
    <property type="match status" value="1"/>
</dbReference>
<dbReference type="InterPro" id="IPR035699">
    <property type="entry name" value="AAA_6"/>
</dbReference>
<dbReference type="AlphaFoldDB" id="A0A6A3QY95"/>
<dbReference type="InterPro" id="IPR043157">
    <property type="entry name" value="Dynein_AAA1S"/>
</dbReference>
<dbReference type="Pfam" id="PF12774">
    <property type="entry name" value="AAA_6"/>
    <property type="match status" value="1"/>
</dbReference>
<accession>A0A6A3QY95</accession>
<dbReference type="PANTHER" id="PTHR22878">
    <property type="entry name" value="DYNEIN HEAVY CHAIN 6, AXONEMAL-LIKE-RELATED"/>
    <property type="match status" value="1"/>
</dbReference>
<feature type="domain" description="Dynein heavy chain hydrolytic ATP-binding dynein motor region" evidence="2">
    <location>
        <begin position="3"/>
        <end position="69"/>
    </location>
</feature>
<comment type="caution">
    <text evidence="3">The sequence shown here is derived from an EMBL/GenBank/DDBJ whole genome shotgun (WGS) entry which is preliminary data.</text>
</comment>
<evidence type="ECO:0000259" key="2">
    <source>
        <dbReference type="Pfam" id="PF12774"/>
    </source>
</evidence>
<name>A0A6A3QY95_9STRA</name>
<organism evidence="3 4">
    <name type="scientific">Phytophthora fragariae</name>
    <dbReference type="NCBI Taxonomy" id="53985"/>
    <lineage>
        <taxon>Eukaryota</taxon>
        <taxon>Sar</taxon>
        <taxon>Stramenopiles</taxon>
        <taxon>Oomycota</taxon>
        <taxon>Peronosporomycetes</taxon>
        <taxon>Peronosporales</taxon>
        <taxon>Peronosporaceae</taxon>
        <taxon>Phytophthora</taxon>
    </lineage>
</organism>
<sequence>MCKFCLLCSDQLSQQPHYEYGLHAVKSALVMAGSLKGDNPDLNEDVTLIRALRDSNIPKFLADDLPLFNVPANSSSSRAGSSRSSIAGVDANPATSSSSGAGSSSSIAGVEASPAASSSSIAGVDAR</sequence>
<feature type="compositionally biased region" description="Low complexity" evidence="1">
    <location>
        <begin position="96"/>
        <end position="127"/>
    </location>
</feature>
<feature type="region of interest" description="Disordered" evidence="1">
    <location>
        <begin position="73"/>
        <end position="127"/>
    </location>
</feature>
<dbReference type="PANTHER" id="PTHR22878:SF68">
    <property type="entry name" value="DYNEIN HEAVY CHAIN 6, AXONEMAL-LIKE"/>
    <property type="match status" value="1"/>
</dbReference>
<evidence type="ECO:0000256" key="1">
    <source>
        <dbReference type="SAM" id="MobiDB-lite"/>
    </source>
</evidence>
<evidence type="ECO:0000313" key="4">
    <source>
        <dbReference type="Proteomes" id="UP000440732"/>
    </source>
</evidence>
<evidence type="ECO:0000313" key="3">
    <source>
        <dbReference type="EMBL" id="KAE9085703.1"/>
    </source>
</evidence>
<dbReference type="InterPro" id="IPR026983">
    <property type="entry name" value="DHC"/>
</dbReference>
<proteinExistence type="predicted"/>
<dbReference type="Proteomes" id="UP000440732">
    <property type="component" value="Unassembled WGS sequence"/>
</dbReference>
<dbReference type="GO" id="GO:0005524">
    <property type="term" value="F:ATP binding"/>
    <property type="evidence" value="ECO:0007669"/>
    <property type="project" value="InterPro"/>
</dbReference>